<dbReference type="OrthoDB" id="1685790at2759"/>
<evidence type="ECO:0000256" key="1">
    <source>
        <dbReference type="SAM" id="MobiDB-lite"/>
    </source>
</evidence>
<sequence>MAVGNIDLNHQTTSTNYDPDVLELPRVWKKRTKEHTAVRCGCARHIAWVHGRMRYWLKFHEKHRLGTRHTSVDQRRVAQQEACTTKGPGATSSSATTEICHPFIQFLPGPQEDLFQILCTRPLGVGQCISWAALDQLQMVMSEFDDPGTVQFRLGGLMCQLSVPEFDDGFSPTVGAYDPHRSKGFICTGPYVTRLARHFRLLNTLAQSLSLTLIGQMSPQDISIMLHIRMIECHRGFDPLQYRLARATDQDDPDDITEDIPSFHENPPS</sequence>
<name>A0A2P5Y605_GOSBA</name>
<gene>
    <name evidence="2" type="ORF">GOBAR_AA09652</name>
</gene>
<feature type="region of interest" description="Disordered" evidence="1">
    <location>
        <begin position="249"/>
        <end position="269"/>
    </location>
</feature>
<accession>A0A2P5Y605</accession>
<proteinExistence type="predicted"/>
<dbReference type="AlphaFoldDB" id="A0A2P5Y605"/>
<evidence type="ECO:0000313" key="3">
    <source>
        <dbReference type="Proteomes" id="UP000239757"/>
    </source>
</evidence>
<reference evidence="2 3" key="1">
    <citation type="submission" date="2015-01" db="EMBL/GenBank/DDBJ databases">
        <title>Genome of allotetraploid Gossypium barbadense reveals genomic plasticity and fiber elongation in cotton evolution.</title>
        <authorList>
            <person name="Chen X."/>
            <person name="Liu X."/>
            <person name="Zhao B."/>
            <person name="Zheng H."/>
            <person name="Hu Y."/>
            <person name="Lu G."/>
            <person name="Yang C."/>
            <person name="Chen J."/>
            <person name="Shan C."/>
            <person name="Zhang L."/>
            <person name="Zhou Y."/>
            <person name="Wang L."/>
            <person name="Guo W."/>
            <person name="Bai Y."/>
            <person name="Ruan J."/>
            <person name="Shangguan X."/>
            <person name="Mao Y."/>
            <person name="Jiang J."/>
            <person name="Zhu Y."/>
            <person name="Lei J."/>
            <person name="Kang H."/>
            <person name="Chen S."/>
            <person name="He X."/>
            <person name="Wang R."/>
            <person name="Wang Y."/>
            <person name="Chen J."/>
            <person name="Wang L."/>
            <person name="Yu S."/>
            <person name="Wang B."/>
            <person name="Wei J."/>
            <person name="Song S."/>
            <person name="Lu X."/>
            <person name="Gao Z."/>
            <person name="Gu W."/>
            <person name="Deng X."/>
            <person name="Ma D."/>
            <person name="Wang S."/>
            <person name="Liang W."/>
            <person name="Fang L."/>
            <person name="Cai C."/>
            <person name="Zhu X."/>
            <person name="Zhou B."/>
            <person name="Zhang Y."/>
            <person name="Chen Z."/>
            <person name="Xu S."/>
            <person name="Zhu R."/>
            <person name="Wang S."/>
            <person name="Zhang T."/>
            <person name="Zhao G."/>
        </authorList>
    </citation>
    <scope>NUCLEOTIDE SEQUENCE [LARGE SCALE GENOMIC DNA]</scope>
    <source>
        <strain evidence="3">cv. Xinhai21</strain>
        <tissue evidence="2">Leaf</tissue>
    </source>
</reference>
<protein>
    <submittedName>
        <fullName evidence="2">Uncharacterized protein</fullName>
    </submittedName>
</protein>
<evidence type="ECO:0000313" key="2">
    <source>
        <dbReference type="EMBL" id="PPS11007.1"/>
    </source>
</evidence>
<dbReference type="EMBL" id="KZ663654">
    <property type="protein sequence ID" value="PPS11007.1"/>
    <property type="molecule type" value="Genomic_DNA"/>
</dbReference>
<dbReference type="Proteomes" id="UP000239757">
    <property type="component" value="Unassembled WGS sequence"/>
</dbReference>
<organism evidence="2 3">
    <name type="scientific">Gossypium barbadense</name>
    <name type="common">Sea Island cotton</name>
    <name type="synonym">Hibiscus barbadensis</name>
    <dbReference type="NCBI Taxonomy" id="3634"/>
    <lineage>
        <taxon>Eukaryota</taxon>
        <taxon>Viridiplantae</taxon>
        <taxon>Streptophyta</taxon>
        <taxon>Embryophyta</taxon>
        <taxon>Tracheophyta</taxon>
        <taxon>Spermatophyta</taxon>
        <taxon>Magnoliopsida</taxon>
        <taxon>eudicotyledons</taxon>
        <taxon>Gunneridae</taxon>
        <taxon>Pentapetalae</taxon>
        <taxon>rosids</taxon>
        <taxon>malvids</taxon>
        <taxon>Malvales</taxon>
        <taxon>Malvaceae</taxon>
        <taxon>Malvoideae</taxon>
        <taxon>Gossypium</taxon>
    </lineage>
</organism>